<feature type="domain" description="ABC transporter" evidence="4">
    <location>
        <begin position="25"/>
        <end position="273"/>
    </location>
</feature>
<dbReference type="PANTHER" id="PTHR45772">
    <property type="entry name" value="CONSERVED COMPONENT OF ABC TRANSPORTER FOR NATURAL AMINO ACIDS-RELATED"/>
    <property type="match status" value="1"/>
</dbReference>
<keyword evidence="6" id="KW-1185">Reference proteome</keyword>
<organism evidence="5 6">
    <name type="scientific">Nocardioides daeguensis</name>
    <dbReference type="NCBI Taxonomy" id="908359"/>
    <lineage>
        <taxon>Bacteria</taxon>
        <taxon>Bacillati</taxon>
        <taxon>Actinomycetota</taxon>
        <taxon>Actinomycetes</taxon>
        <taxon>Propionibacteriales</taxon>
        <taxon>Nocardioidaceae</taxon>
        <taxon>Nocardioides</taxon>
    </lineage>
</organism>
<dbReference type="InterPro" id="IPR003593">
    <property type="entry name" value="AAA+_ATPase"/>
</dbReference>
<dbReference type="GO" id="GO:0005524">
    <property type="term" value="F:ATP binding"/>
    <property type="evidence" value="ECO:0007669"/>
    <property type="project" value="UniProtKB-KW"/>
</dbReference>
<protein>
    <submittedName>
        <fullName evidence="5">ABC transporter ATP-binding protein</fullName>
    </submittedName>
</protein>
<reference evidence="6" key="1">
    <citation type="journal article" date="2019" name="Int. J. Syst. Evol. Microbiol.">
        <title>The Global Catalogue of Microorganisms (GCM) 10K type strain sequencing project: providing services to taxonomists for standard genome sequencing and annotation.</title>
        <authorList>
            <consortium name="The Broad Institute Genomics Platform"/>
            <consortium name="The Broad Institute Genome Sequencing Center for Infectious Disease"/>
            <person name="Wu L."/>
            <person name="Ma J."/>
        </authorList>
    </citation>
    <scope>NUCLEOTIDE SEQUENCE [LARGE SCALE GENOMIC DNA]</scope>
    <source>
        <strain evidence="6">JCM 17460</strain>
    </source>
</reference>
<proteinExistence type="predicted"/>
<keyword evidence="1" id="KW-0813">Transport</keyword>
<dbReference type="Pfam" id="PF00005">
    <property type="entry name" value="ABC_tran"/>
    <property type="match status" value="1"/>
</dbReference>
<evidence type="ECO:0000259" key="4">
    <source>
        <dbReference type="PROSITE" id="PS50893"/>
    </source>
</evidence>
<accession>A0ABP6VJE3</accession>
<dbReference type="PANTHER" id="PTHR45772:SF7">
    <property type="entry name" value="AMINO ACID ABC TRANSPORTER ATP-BINDING PROTEIN"/>
    <property type="match status" value="1"/>
</dbReference>
<comment type="caution">
    <text evidence="5">The sequence shown here is derived from an EMBL/GenBank/DDBJ whole genome shotgun (WGS) entry which is preliminary data.</text>
</comment>
<gene>
    <name evidence="5" type="ORF">GCM10022263_24910</name>
</gene>
<dbReference type="RefSeq" id="WP_218235806.1">
    <property type="nucleotide sequence ID" value="NZ_BAABBB010000012.1"/>
</dbReference>
<evidence type="ECO:0000256" key="2">
    <source>
        <dbReference type="ARBA" id="ARBA00022741"/>
    </source>
</evidence>
<evidence type="ECO:0000313" key="6">
    <source>
        <dbReference type="Proteomes" id="UP001500301"/>
    </source>
</evidence>
<name>A0ABP6VJE3_9ACTN</name>
<sequence length="277" mass="28790">MTATAQRMDGGTGVLAAESTAGHLLSATGLVKRFGGLIAVDGVDLAVPANDIVGIIGPNGAGKTTLLNMLSGALAVDEGTIRLDGVDITQRNAASRAALGLRRTFQNIRLFGGMTVLENVLVGMHVQTRGWIAGGIIGGWGVARAERAAVETAATVLTTLGLESCANSLAGSLSYGQQRRVEIARALASSPRVLLLDEPAAGLNSAEKREATELICSLPERYGLSVVLVEHDMDLVSDTCSAISVIEYGRPLCDGRPAEVLNDQRVIDAYLGTAVVR</sequence>
<keyword evidence="2" id="KW-0547">Nucleotide-binding</keyword>
<keyword evidence="3 5" id="KW-0067">ATP-binding</keyword>
<evidence type="ECO:0000313" key="5">
    <source>
        <dbReference type="EMBL" id="GAA3536123.1"/>
    </source>
</evidence>
<dbReference type="InterPro" id="IPR051120">
    <property type="entry name" value="ABC_AA/LPS_Transport"/>
</dbReference>
<dbReference type="PROSITE" id="PS00211">
    <property type="entry name" value="ABC_TRANSPORTER_1"/>
    <property type="match status" value="1"/>
</dbReference>
<dbReference type="EMBL" id="BAABBB010000012">
    <property type="protein sequence ID" value="GAA3536123.1"/>
    <property type="molecule type" value="Genomic_DNA"/>
</dbReference>
<dbReference type="InterPro" id="IPR003439">
    <property type="entry name" value="ABC_transporter-like_ATP-bd"/>
</dbReference>
<dbReference type="Proteomes" id="UP001500301">
    <property type="component" value="Unassembled WGS sequence"/>
</dbReference>
<dbReference type="CDD" id="cd03219">
    <property type="entry name" value="ABC_Mj1267_LivG_branched"/>
    <property type="match status" value="1"/>
</dbReference>
<evidence type="ECO:0000256" key="1">
    <source>
        <dbReference type="ARBA" id="ARBA00022448"/>
    </source>
</evidence>
<dbReference type="SMART" id="SM00382">
    <property type="entry name" value="AAA"/>
    <property type="match status" value="1"/>
</dbReference>
<dbReference type="PROSITE" id="PS50893">
    <property type="entry name" value="ABC_TRANSPORTER_2"/>
    <property type="match status" value="1"/>
</dbReference>
<evidence type="ECO:0000256" key="3">
    <source>
        <dbReference type="ARBA" id="ARBA00022840"/>
    </source>
</evidence>
<dbReference type="InterPro" id="IPR017871">
    <property type="entry name" value="ABC_transporter-like_CS"/>
</dbReference>
<dbReference type="Pfam" id="PF12399">
    <property type="entry name" value="BCA_ABC_TP_C"/>
    <property type="match status" value="1"/>
</dbReference>
<dbReference type="InterPro" id="IPR032823">
    <property type="entry name" value="BCA_ABC_TP_C"/>
</dbReference>